<keyword evidence="7" id="KW-0175">Coiled coil</keyword>
<comment type="subcellular location">
    <subcellularLocation>
        <location evidence="1">Cell membrane</location>
    </subcellularLocation>
</comment>
<evidence type="ECO:0000256" key="3">
    <source>
        <dbReference type="ARBA" id="ARBA00022448"/>
    </source>
</evidence>
<dbReference type="RefSeq" id="WP_181053301.1">
    <property type="nucleotide sequence ID" value="NZ_JACDXJ010000001.1"/>
</dbReference>
<evidence type="ECO:0000313" key="13">
    <source>
        <dbReference type="Proteomes" id="UP000572984"/>
    </source>
</evidence>
<dbReference type="InterPro" id="IPR058627">
    <property type="entry name" value="MdtA-like_C"/>
</dbReference>
<comment type="caution">
    <text evidence="12">The sequence shown here is derived from an EMBL/GenBank/DDBJ whole genome shotgun (WGS) entry which is preliminary data.</text>
</comment>
<feature type="domain" description="Multidrug resistance protein MdtA-like barrel-sandwich hybrid" evidence="9">
    <location>
        <begin position="80"/>
        <end position="222"/>
    </location>
</feature>
<sequence>MVEPKPTSGHRSRGLFAVFLVLVLVGGSWGAWRWYEARTAQRAAAARPAAPAPVPVQAAPVEAADIPIYLTGLGSVQALNTVTVQSRVDGQIEKIAFQEGQMVKAGDLLLQIDPRPFQAALDQAVAKKAQDEAQLVSAKADLERTRQLITRDFASKQQLDVQQANVSSLNAQIQADQAAIDNATTQLSYTTIRAPLSGRTGLRRVDQGNIVHAADTNGIVQIAQIEPIAVIFTAPEAELSGILKAHGEGPLKVLTLSSNGKTPLAEGELTLVNNQVDSATGTVRLKAQFANKDHSLWPGMSVDARLLVRTLQGVAAVPSTAVQRGPQGLYAYVVKPDNTVEMRPVKVGVITGDKAVIEDGLNVGERVVTAGHYRLQPGSPVRVTNASEAHVAAGEIK</sequence>
<dbReference type="Proteomes" id="UP000572984">
    <property type="component" value="Unassembled WGS sequence"/>
</dbReference>
<reference evidence="12 13" key="1">
    <citation type="submission" date="2020-07" db="EMBL/GenBank/DDBJ databases">
        <title>Draft genome and description of Microvirga mediterraneensis Marseille-Q2068 sp. nov.</title>
        <authorList>
            <person name="Boxberger M."/>
        </authorList>
    </citation>
    <scope>NUCLEOTIDE SEQUENCE [LARGE SCALE GENOMIC DNA]</scope>
    <source>
        <strain evidence="12 13">Marseille-Q2068</strain>
    </source>
</reference>
<evidence type="ECO:0000256" key="2">
    <source>
        <dbReference type="ARBA" id="ARBA00009477"/>
    </source>
</evidence>
<dbReference type="InterPro" id="IPR058624">
    <property type="entry name" value="MdtA-like_HH"/>
</dbReference>
<evidence type="ECO:0000256" key="5">
    <source>
        <dbReference type="ARBA" id="ARBA00022519"/>
    </source>
</evidence>
<feature type="domain" description="Multidrug resistance protein MdtA-like C-terminal permuted SH3" evidence="11">
    <location>
        <begin position="317"/>
        <end position="371"/>
    </location>
</feature>
<evidence type="ECO:0000256" key="6">
    <source>
        <dbReference type="ARBA" id="ARBA00023136"/>
    </source>
</evidence>
<dbReference type="Gene3D" id="1.10.287.470">
    <property type="entry name" value="Helix hairpin bin"/>
    <property type="match status" value="1"/>
</dbReference>
<evidence type="ECO:0000259" key="11">
    <source>
        <dbReference type="Pfam" id="PF25967"/>
    </source>
</evidence>
<dbReference type="Pfam" id="PF25876">
    <property type="entry name" value="HH_MFP_RND"/>
    <property type="match status" value="1"/>
</dbReference>
<dbReference type="NCBIfam" id="TIGR01730">
    <property type="entry name" value="RND_mfp"/>
    <property type="match status" value="1"/>
</dbReference>
<dbReference type="EMBL" id="JACDXJ010000001">
    <property type="protein sequence ID" value="MBA1157865.1"/>
    <property type="molecule type" value="Genomic_DNA"/>
</dbReference>
<dbReference type="FunFam" id="2.40.420.20:FF:000001">
    <property type="entry name" value="Efflux RND transporter periplasmic adaptor subunit"/>
    <property type="match status" value="1"/>
</dbReference>
<dbReference type="Gene3D" id="2.40.50.100">
    <property type="match status" value="1"/>
</dbReference>
<keyword evidence="6" id="KW-0472">Membrane</keyword>
<evidence type="ECO:0000256" key="4">
    <source>
        <dbReference type="ARBA" id="ARBA00022475"/>
    </source>
</evidence>
<dbReference type="InterPro" id="IPR006143">
    <property type="entry name" value="RND_pump_MFP"/>
</dbReference>
<gene>
    <name evidence="12" type="ORF">H0S73_17270</name>
</gene>
<proteinExistence type="inferred from homology"/>
<dbReference type="GO" id="GO:0015562">
    <property type="term" value="F:efflux transmembrane transporter activity"/>
    <property type="evidence" value="ECO:0007669"/>
    <property type="project" value="TreeGrafter"/>
</dbReference>
<evidence type="ECO:0000256" key="1">
    <source>
        <dbReference type="ARBA" id="ARBA00004236"/>
    </source>
</evidence>
<name>A0A838BSB6_9HYPH</name>
<accession>A0A838BSB6</accession>
<keyword evidence="13" id="KW-1185">Reference proteome</keyword>
<dbReference type="SUPFAM" id="SSF111369">
    <property type="entry name" value="HlyD-like secretion proteins"/>
    <property type="match status" value="1"/>
</dbReference>
<dbReference type="Pfam" id="PF25917">
    <property type="entry name" value="BSH_RND"/>
    <property type="match status" value="1"/>
</dbReference>
<evidence type="ECO:0000259" key="10">
    <source>
        <dbReference type="Pfam" id="PF25944"/>
    </source>
</evidence>
<dbReference type="PANTHER" id="PTHR30469:SF36">
    <property type="entry name" value="BLL3903 PROTEIN"/>
    <property type="match status" value="1"/>
</dbReference>
<evidence type="ECO:0000259" key="8">
    <source>
        <dbReference type="Pfam" id="PF25876"/>
    </source>
</evidence>
<dbReference type="Gene3D" id="2.40.420.20">
    <property type="match status" value="1"/>
</dbReference>
<keyword evidence="3" id="KW-0813">Transport</keyword>
<evidence type="ECO:0000313" key="12">
    <source>
        <dbReference type="EMBL" id="MBA1157865.1"/>
    </source>
</evidence>
<dbReference type="Gene3D" id="2.40.30.170">
    <property type="match status" value="1"/>
</dbReference>
<dbReference type="InterPro" id="IPR058626">
    <property type="entry name" value="MdtA-like_b-barrel"/>
</dbReference>
<dbReference type="InterPro" id="IPR058625">
    <property type="entry name" value="MdtA-like_BSH"/>
</dbReference>
<protein>
    <submittedName>
        <fullName evidence="12">Efflux RND transporter periplasmic adaptor subunit</fullName>
    </submittedName>
</protein>
<dbReference type="Pfam" id="PF25944">
    <property type="entry name" value="Beta-barrel_RND"/>
    <property type="match status" value="1"/>
</dbReference>
<evidence type="ECO:0000256" key="7">
    <source>
        <dbReference type="SAM" id="Coils"/>
    </source>
</evidence>
<feature type="domain" description="Multidrug resistance protein MdtA-like beta-barrel" evidence="10">
    <location>
        <begin position="227"/>
        <end position="308"/>
    </location>
</feature>
<comment type="similarity">
    <text evidence="2">Belongs to the membrane fusion protein (MFP) (TC 8.A.1) family.</text>
</comment>
<keyword evidence="4" id="KW-1003">Cell membrane</keyword>
<evidence type="ECO:0000259" key="9">
    <source>
        <dbReference type="Pfam" id="PF25917"/>
    </source>
</evidence>
<dbReference type="AlphaFoldDB" id="A0A838BSB6"/>
<feature type="coiled-coil region" evidence="7">
    <location>
        <begin position="121"/>
        <end position="148"/>
    </location>
</feature>
<feature type="domain" description="Multidrug resistance protein MdtA-like alpha-helical hairpin" evidence="8">
    <location>
        <begin position="121"/>
        <end position="190"/>
    </location>
</feature>
<dbReference type="Pfam" id="PF25967">
    <property type="entry name" value="RND-MFP_C"/>
    <property type="match status" value="1"/>
</dbReference>
<organism evidence="12 13">
    <name type="scientific">Microvirga mediterraneensis</name>
    <dbReference type="NCBI Taxonomy" id="2754695"/>
    <lineage>
        <taxon>Bacteria</taxon>
        <taxon>Pseudomonadati</taxon>
        <taxon>Pseudomonadota</taxon>
        <taxon>Alphaproteobacteria</taxon>
        <taxon>Hyphomicrobiales</taxon>
        <taxon>Methylobacteriaceae</taxon>
        <taxon>Microvirga</taxon>
    </lineage>
</organism>
<dbReference type="PANTHER" id="PTHR30469">
    <property type="entry name" value="MULTIDRUG RESISTANCE PROTEIN MDTA"/>
    <property type="match status" value="1"/>
</dbReference>
<keyword evidence="5" id="KW-0997">Cell inner membrane</keyword>
<dbReference type="GO" id="GO:0030313">
    <property type="term" value="C:cell envelope"/>
    <property type="evidence" value="ECO:0007669"/>
    <property type="project" value="UniProtKB-SubCell"/>
</dbReference>
<dbReference type="GO" id="GO:1990281">
    <property type="term" value="C:efflux pump complex"/>
    <property type="evidence" value="ECO:0007669"/>
    <property type="project" value="TreeGrafter"/>
</dbReference>